<dbReference type="InterPro" id="IPR015972">
    <property type="entry name" value="Ribosomal_eL19_dom1"/>
</dbReference>
<evidence type="ECO:0000256" key="1">
    <source>
        <dbReference type="ARBA" id="ARBA00011082"/>
    </source>
</evidence>
<dbReference type="GO" id="GO:0006412">
    <property type="term" value="P:translation"/>
    <property type="evidence" value="ECO:0007669"/>
    <property type="project" value="InterPro"/>
</dbReference>
<evidence type="ECO:0000256" key="3">
    <source>
        <dbReference type="ARBA" id="ARBA00023274"/>
    </source>
</evidence>
<keyword evidence="3" id="KW-0687">Ribonucleoprotein</keyword>
<dbReference type="NCBIfam" id="NF006343">
    <property type="entry name" value="PRK08570.1"/>
    <property type="match status" value="1"/>
</dbReference>
<feature type="domain" description="Large ribosomal subunit protein eL19" evidence="5">
    <location>
        <begin position="3"/>
        <end position="146"/>
    </location>
</feature>
<keyword evidence="8" id="KW-1185">Reference proteome</keyword>
<dbReference type="EMBL" id="AUWU02000005">
    <property type="protein sequence ID" value="KAH0572472.1"/>
    <property type="molecule type" value="Genomic_DNA"/>
</dbReference>
<feature type="region of interest" description="Disordered" evidence="4">
    <location>
        <begin position="70"/>
        <end position="90"/>
    </location>
</feature>
<dbReference type="Pfam" id="PF01280">
    <property type="entry name" value="Ribosomal_L19e"/>
    <property type="match status" value="1"/>
</dbReference>
<dbReference type="Gene3D" id="1.10.1650.10">
    <property type="match status" value="1"/>
</dbReference>
<keyword evidence="2 6" id="KW-0689">Ribosomal protein</keyword>
<dbReference type="SUPFAM" id="SSF48140">
    <property type="entry name" value="Ribosomal protein L19 (L19e)"/>
    <property type="match status" value="1"/>
</dbReference>
<dbReference type="SMART" id="SM01416">
    <property type="entry name" value="Ribosomal_L19e"/>
    <property type="match status" value="1"/>
</dbReference>
<dbReference type="VEuPathDB" id="GiardiaDB:SS50377_24583"/>
<dbReference type="InterPro" id="IPR057259">
    <property type="entry name" value="Ribosomal_L19e"/>
</dbReference>
<reference evidence="6 7" key="1">
    <citation type="journal article" date="2014" name="PLoS Genet.">
        <title>The Genome of Spironucleus salmonicida Highlights a Fish Pathogen Adapted to Fluctuating Environments.</title>
        <authorList>
            <person name="Xu F."/>
            <person name="Jerlstrom-Hultqvist J."/>
            <person name="Einarsson E."/>
            <person name="Astvaldsson A."/>
            <person name="Svard S.G."/>
            <person name="Andersson J.O."/>
        </authorList>
    </citation>
    <scope>NUCLEOTIDE SEQUENCE</scope>
    <source>
        <strain evidence="7">ATCC 50377</strain>
    </source>
</reference>
<feature type="compositionally biased region" description="Basic residues" evidence="4">
    <location>
        <begin position="70"/>
        <end position="83"/>
    </location>
</feature>
<evidence type="ECO:0000313" key="7">
    <source>
        <dbReference type="EMBL" id="KAH0572472.1"/>
    </source>
</evidence>
<dbReference type="InterPro" id="IPR000196">
    <property type="entry name" value="Ribosomal_eL19_dom"/>
</dbReference>
<dbReference type="PANTHER" id="PTHR10722">
    <property type="entry name" value="60S RIBOSOMAL PROTEIN L19"/>
    <property type="match status" value="1"/>
</dbReference>
<evidence type="ECO:0000256" key="2">
    <source>
        <dbReference type="ARBA" id="ARBA00022980"/>
    </source>
</evidence>
<dbReference type="InterPro" id="IPR035970">
    <property type="entry name" value="60S_ribosomal_eL19_sf"/>
</dbReference>
<dbReference type="GO" id="GO:0003735">
    <property type="term" value="F:structural constituent of ribosome"/>
    <property type="evidence" value="ECO:0007669"/>
    <property type="project" value="InterPro"/>
</dbReference>
<dbReference type="InterPro" id="IPR057260">
    <property type="entry name" value="Ribosomal_L19e_C"/>
</dbReference>
<dbReference type="GO" id="GO:0022625">
    <property type="term" value="C:cytosolic large ribosomal subunit"/>
    <property type="evidence" value="ECO:0007669"/>
    <property type="project" value="InterPro"/>
</dbReference>
<dbReference type="GO" id="GO:0003723">
    <property type="term" value="F:RNA binding"/>
    <property type="evidence" value="ECO:0007669"/>
    <property type="project" value="InterPro"/>
</dbReference>
<dbReference type="OrthoDB" id="5407653at2759"/>
<proteinExistence type="inferred from homology"/>
<comment type="similarity">
    <text evidence="1">Belongs to the eukaryotic ribosomal protein eL19 family.</text>
</comment>
<gene>
    <name evidence="6" type="ORF">SS50377_15561</name>
    <name evidence="7" type="ORF">SS50377_24583</name>
</gene>
<protein>
    <submittedName>
        <fullName evidence="6">Ribosomal protein L19</fullName>
    </submittedName>
</protein>
<dbReference type="Gene3D" id="1.10.1200.240">
    <property type="match status" value="1"/>
</dbReference>
<dbReference type="InterPro" id="IPR039547">
    <property type="entry name" value="Ribosomal_eL19"/>
</dbReference>
<evidence type="ECO:0000313" key="8">
    <source>
        <dbReference type="Proteomes" id="UP000018208"/>
    </source>
</evidence>
<evidence type="ECO:0000256" key="4">
    <source>
        <dbReference type="SAM" id="MobiDB-lite"/>
    </source>
</evidence>
<organism evidence="6">
    <name type="scientific">Spironucleus salmonicida</name>
    <dbReference type="NCBI Taxonomy" id="348837"/>
    <lineage>
        <taxon>Eukaryota</taxon>
        <taxon>Metamonada</taxon>
        <taxon>Diplomonadida</taxon>
        <taxon>Hexamitidae</taxon>
        <taxon>Hexamitinae</taxon>
        <taxon>Spironucleus</taxon>
    </lineage>
</organism>
<reference evidence="7" key="2">
    <citation type="submission" date="2020-12" db="EMBL/GenBank/DDBJ databases">
        <title>New Spironucleus salmonicida genome in near-complete chromosomes.</title>
        <authorList>
            <person name="Xu F."/>
            <person name="Kurt Z."/>
            <person name="Jimenez-Gonzalez A."/>
            <person name="Astvaldsson A."/>
            <person name="Andersson J.O."/>
            <person name="Svard S.G."/>
        </authorList>
    </citation>
    <scope>NUCLEOTIDE SEQUENCE</scope>
    <source>
        <strain evidence="7">ATCC 50377</strain>
    </source>
</reference>
<name>V6LUS5_9EUKA</name>
<evidence type="ECO:0000313" key="6">
    <source>
        <dbReference type="EMBL" id="EST44559.1"/>
    </source>
</evidence>
<dbReference type="EMBL" id="KI546115">
    <property type="protein sequence ID" value="EST44559.1"/>
    <property type="molecule type" value="Genomic_DNA"/>
</dbReference>
<sequence length="179" mass="20845">MPNLTLQKRLAADILKCGKKRVLFSPQREKVIAGYTSRSAIRNLISSSMVFKAPVNAASKGRFRIRRAAKSLGRHSGHGKRRGTREARAPSKSMWIKRIRALRKMIIKFRDEKKIDATQYHELYFRIKGNQFKNKRVLLEFVINMREEKVRAVERNIQNKKLEGERQKKLVSANLITNK</sequence>
<dbReference type="Proteomes" id="UP000018208">
    <property type="component" value="Unassembled WGS sequence"/>
</dbReference>
<dbReference type="Pfam" id="PF25476">
    <property type="entry name" value="Ribosomal_L19e_C"/>
    <property type="match status" value="1"/>
</dbReference>
<dbReference type="AlphaFoldDB" id="V6LUS5"/>
<evidence type="ECO:0000259" key="5">
    <source>
        <dbReference type="SMART" id="SM01416"/>
    </source>
</evidence>
<accession>V6LUS5</accession>